<comment type="similarity">
    <text evidence="1">Belongs to the thioredoxin family. DsbA subfamily.</text>
</comment>
<dbReference type="InterPro" id="IPR036249">
    <property type="entry name" value="Thioredoxin-like_sf"/>
</dbReference>
<dbReference type="Pfam" id="PF13462">
    <property type="entry name" value="Thioredoxin_4"/>
    <property type="match status" value="1"/>
</dbReference>
<dbReference type="PROSITE" id="PS51257">
    <property type="entry name" value="PROKAR_LIPOPROTEIN"/>
    <property type="match status" value="1"/>
</dbReference>
<evidence type="ECO:0000256" key="3">
    <source>
        <dbReference type="ARBA" id="ARBA00023002"/>
    </source>
</evidence>
<gene>
    <name evidence="7" type="ORF">JS756_08590</name>
</gene>
<proteinExistence type="inferred from homology"/>
<keyword evidence="4" id="KW-1015">Disulfide bond</keyword>
<sequence length="242" mass="25556">MRGGPGRRTAAVAATAAVLVGMLATGCGGRASGKDHGAASATAQAYTDVHEIPESIAPDGTTVRIGSPQAKVVVHVYEDLRCPVCKEFETQGGGEGLRDLVLSGGVRVEYTLASFLDERLAGEGSQKAANALRAALDAGRFVEYHEMLFAHQPEESVDGYTDAFLLKTASEIEGLRSTRFDAAVHGMKYRDFVAASEKAFEASGVPGTPGMKVNGNFVGDQLKDQIFDRQTLPLVIALVGRQ</sequence>
<dbReference type="Gene3D" id="3.40.30.10">
    <property type="entry name" value="Glutaredoxin"/>
    <property type="match status" value="1"/>
</dbReference>
<evidence type="ECO:0000256" key="4">
    <source>
        <dbReference type="ARBA" id="ARBA00023157"/>
    </source>
</evidence>
<name>A0ABS2VM67_STRAS</name>
<keyword evidence="5" id="KW-0676">Redox-active center</keyword>
<keyword evidence="8" id="KW-1185">Reference proteome</keyword>
<dbReference type="Proteomes" id="UP000788262">
    <property type="component" value="Unassembled WGS sequence"/>
</dbReference>
<evidence type="ECO:0000256" key="5">
    <source>
        <dbReference type="ARBA" id="ARBA00023284"/>
    </source>
</evidence>
<protein>
    <submittedName>
        <fullName evidence="7">Thioredoxin domain-containing protein</fullName>
    </submittedName>
</protein>
<accession>A0ABS2VM67</accession>
<dbReference type="PANTHER" id="PTHR13887">
    <property type="entry name" value="GLUTATHIONE S-TRANSFERASE KAPPA"/>
    <property type="match status" value="1"/>
</dbReference>
<comment type="caution">
    <text evidence="7">The sequence shown here is derived from an EMBL/GenBank/DDBJ whole genome shotgun (WGS) entry which is preliminary data.</text>
</comment>
<evidence type="ECO:0000256" key="1">
    <source>
        <dbReference type="ARBA" id="ARBA00005791"/>
    </source>
</evidence>
<dbReference type="PANTHER" id="PTHR13887:SF14">
    <property type="entry name" value="DISULFIDE BOND FORMATION PROTEIN D"/>
    <property type="match status" value="1"/>
</dbReference>
<evidence type="ECO:0000259" key="6">
    <source>
        <dbReference type="Pfam" id="PF13462"/>
    </source>
</evidence>
<dbReference type="RefSeq" id="WP_205382412.1">
    <property type="nucleotide sequence ID" value="NZ_JAFFZS010000005.1"/>
</dbReference>
<evidence type="ECO:0000313" key="8">
    <source>
        <dbReference type="Proteomes" id="UP000788262"/>
    </source>
</evidence>
<organism evidence="7 8">
    <name type="scientific">Streptomyces actuosus</name>
    <dbReference type="NCBI Taxonomy" id="1885"/>
    <lineage>
        <taxon>Bacteria</taxon>
        <taxon>Bacillati</taxon>
        <taxon>Actinomycetota</taxon>
        <taxon>Actinomycetes</taxon>
        <taxon>Kitasatosporales</taxon>
        <taxon>Streptomycetaceae</taxon>
        <taxon>Streptomyces</taxon>
    </lineage>
</organism>
<dbReference type="EMBL" id="JAFFZS010000005">
    <property type="protein sequence ID" value="MBN0044165.1"/>
    <property type="molecule type" value="Genomic_DNA"/>
</dbReference>
<dbReference type="InterPro" id="IPR012336">
    <property type="entry name" value="Thioredoxin-like_fold"/>
</dbReference>
<dbReference type="SUPFAM" id="SSF52833">
    <property type="entry name" value="Thioredoxin-like"/>
    <property type="match status" value="1"/>
</dbReference>
<evidence type="ECO:0000313" key="7">
    <source>
        <dbReference type="EMBL" id="MBN0044165.1"/>
    </source>
</evidence>
<evidence type="ECO:0000256" key="2">
    <source>
        <dbReference type="ARBA" id="ARBA00022729"/>
    </source>
</evidence>
<feature type="domain" description="Thioredoxin-like fold" evidence="6">
    <location>
        <begin position="60"/>
        <end position="224"/>
    </location>
</feature>
<keyword evidence="2" id="KW-0732">Signal</keyword>
<keyword evidence="3" id="KW-0560">Oxidoreductase</keyword>
<reference evidence="7 8" key="1">
    <citation type="submission" date="2021-02" db="EMBL/GenBank/DDBJ databases">
        <title>Whole genome sequencing of Streptomyces actuosus VRA1.</title>
        <authorList>
            <person name="Sen G."/>
            <person name="Sen A."/>
        </authorList>
    </citation>
    <scope>NUCLEOTIDE SEQUENCE [LARGE SCALE GENOMIC DNA]</scope>
    <source>
        <strain evidence="7 8">VRA1</strain>
    </source>
</reference>